<dbReference type="AlphaFoldDB" id="A0A366D5A6"/>
<evidence type="ECO:0000313" key="1">
    <source>
        <dbReference type="EMBL" id="RBO85217.1"/>
    </source>
</evidence>
<comment type="caution">
    <text evidence="1">The sequence shown here is derived from an EMBL/GenBank/DDBJ whole genome shotgun (WGS) entry which is preliminary data.</text>
</comment>
<protein>
    <submittedName>
        <fullName evidence="1">Uncharacterized protein</fullName>
    </submittedName>
</protein>
<keyword evidence="2" id="KW-1185">Reference proteome</keyword>
<dbReference type="Proteomes" id="UP000252586">
    <property type="component" value="Unassembled WGS sequence"/>
</dbReference>
<proteinExistence type="predicted"/>
<evidence type="ECO:0000313" key="2">
    <source>
        <dbReference type="Proteomes" id="UP000252586"/>
    </source>
</evidence>
<reference evidence="1 2" key="1">
    <citation type="submission" date="2018-06" db="EMBL/GenBank/DDBJ databases">
        <title>Genomic Encyclopedia of Type Strains, Phase IV (KMG-IV): sequencing the most valuable type-strain genomes for metagenomic binning, comparative biology and taxonomic classification.</title>
        <authorList>
            <person name="Goeker M."/>
        </authorList>
    </citation>
    <scope>NUCLEOTIDE SEQUENCE [LARGE SCALE GENOMIC DNA]</scope>
    <source>
        <strain evidence="1 2">DSM 44599</strain>
    </source>
</reference>
<name>A0A366D5A6_9NOCA</name>
<organism evidence="1 2">
    <name type="scientific">Nocardia puris</name>
    <dbReference type="NCBI Taxonomy" id="208602"/>
    <lineage>
        <taxon>Bacteria</taxon>
        <taxon>Bacillati</taxon>
        <taxon>Actinomycetota</taxon>
        <taxon>Actinomycetes</taxon>
        <taxon>Mycobacteriales</taxon>
        <taxon>Nocardiaceae</taxon>
        <taxon>Nocardia</taxon>
    </lineage>
</organism>
<dbReference type="EMBL" id="QNRE01000015">
    <property type="protein sequence ID" value="RBO85217.1"/>
    <property type="molecule type" value="Genomic_DNA"/>
</dbReference>
<accession>A0A366D5A6</accession>
<dbReference type="STRING" id="1210090.GCA_001613185_03131"/>
<gene>
    <name evidence="1" type="ORF">DFR74_11565</name>
</gene>
<sequence>MIQQLPRSIEVVRWSALSRATRLVTVVHPVWHGHDLLGVGVVSVPAPTTPVVLSPGRRIETGAMIAVCGESGDLGGVFDAVEVTLGPLWARTELFAAHDLPSRVDPLLEMRPNQHTLLRRLRGRWEDRQFARAPRMVDLGGVPLTKACETIHSYRFNPLPGGDTVRGILTEALAVAVRACEGYSWSGLLDLDALVVHALTGARRDDS</sequence>